<evidence type="ECO:0000313" key="3">
    <source>
        <dbReference type="EMBL" id="MDG3015002.1"/>
    </source>
</evidence>
<dbReference type="Gene3D" id="3.30.300.30">
    <property type="match status" value="1"/>
</dbReference>
<dbReference type="InterPro" id="IPR025110">
    <property type="entry name" value="AMP-bd_C"/>
</dbReference>
<dbReference type="EMBL" id="JANRHA010000006">
    <property type="protein sequence ID" value="MDG3015002.1"/>
    <property type="molecule type" value="Genomic_DNA"/>
</dbReference>
<dbReference type="Pfam" id="PF13193">
    <property type="entry name" value="AMP-binding_C"/>
    <property type="match status" value="1"/>
</dbReference>
<dbReference type="PANTHER" id="PTHR43767">
    <property type="entry name" value="LONG-CHAIN-FATTY-ACID--COA LIGASE"/>
    <property type="match status" value="1"/>
</dbReference>
<gene>
    <name evidence="3" type="ORF">NVS88_10580</name>
</gene>
<comment type="caution">
    <text evidence="3">The sequence shown here is derived from an EMBL/GenBank/DDBJ whole genome shotgun (WGS) entry which is preliminary data.</text>
</comment>
<dbReference type="Gene3D" id="3.40.50.12780">
    <property type="entry name" value="N-terminal domain of ligase-like"/>
    <property type="match status" value="1"/>
</dbReference>
<dbReference type="Pfam" id="PF00501">
    <property type="entry name" value="AMP-binding"/>
    <property type="match status" value="1"/>
</dbReference>
<dbReference type="Proteomes" id="UP001152755">
    <property type="component" value="Unassembled WGS sequence"/>
</dbReference>
<dbReference type="InterPro" id="IPR000873">
    <property type="entry name" value="AMP-dep_synth/lig_dom"/>
</dbReference>
<organism evidence="3 4">
    <name type="scientific">Speluncibacter jeojiensis</name>
    <dbReference type="NCBI Taxonomy" id="2710754"/>
    <lineage>
        <taxon>Bacteria</taxon>
        <taxon>Bacillati</taxon>
        <taxon>Actinomycetota</taxon>
        <taxon>Actinomycetes</taxon>
        <taxon>Mycobacteriales</taxon>
        <taxon>Speluncibacteraceae</taxon>
        <taxon>Speluncibacter</taxon>
    </lineage>
</organism>
<dbReference type="InterPro" id="IPR050237">
    <property type="entry name" value="ATP-dep_AMP-bd_enzyme"/>
</dbReference>
<proteinExistence type="predicted"/>
<reference evidence="3" key="1">
    <citation type="submission" date="2022-08" db="EMBL/GenBank/DDBJ databases">
        <title>Genome analysis of Corynebacteriales strain.</title>
        <authorList>
            <person name="Lee S.D."/>
        </authorList>
    </citation>
    <scope>NUCLEOTIDE SEQUENCE</scope>
    <source>
        <strain evidence="3">D3-21</strain>
    </source>
</reference>
<accession>A0A9X4M1D6</accession>
<dbReference type="GO" id="GO:0016878">
    <property type="term" value="F:acid-thiol ligase activity"/>
    <property type="evidence" value="ECO:0007669"/>
    <property type="project" value="UniProtKB-ARBA"/>
</dbReference>
<dbReference type="RefSeq" id="WP_277833899.1">
    <property type="nucleotide sequence ID" value="NZ_JAAIVF010000005.1"/>
</dbReference>
<evidence type="ECO:0000313" key="4">
    <source>
        <dbReference type="Proteomes" id="UP001152755"/>
    </source>
</evidence>
<dbReference type="AlphaFoldDB" id="A0A9X4M1D6"/>
<evidence type="ECO:0000259" key="1">
    <source>
        <dbReference type="Pfam" id="PF00501"/>
    </source>
</evidence>
<dbReference type="NCBIfam" id="NF005863">
    <property type="entry name" value="PRK07798.1"/>
    <property type="match status" value="1"/>
</dbReference>
<dbReference type="SUPFAM" id="SSF56801">
    <property type="entry name" value="Acetyl-CoA synthetase-like"/>
    <property type="match status" value="1"/>
</dbReference>
<name>A0A9X4M1D6_9ACTN</name>
<feature type="domain" description="AMP-binding enzyme C-terminal" evidence="2">
    <location>
        <begin position="442"/>
        <end position="518"/>
    </location>
</feature>
<feature type="domain" description="AMP-dependent synthetase/ligase" evidence="1">
    <location>
        <begin position="15"/>
        <end position="382"/>
    </location>
</feature>
<dbReference type="InterPro" id="IPR045851">
    <property type="entry name" value="AMP-bd_C_sf"/>
</dbReference>
<dbReference type="PROSITE" id="PS00455">
    <property type="entry name" value="AMP_BINDING"/>
    <property type="match status" value="1"/>
</dbReference>
<keyword evidence="4" id="KW-1185">Reference proteome</keyword>
<sequence length="532" mass="57580">MSLNLADLFEAVSDAVPEDRVAIVYNGERITYRQLDERANQLAHQLISRGVQPGDHVGLHMRNSPQFIESLLGCLKARAVPININYRYTEKELSYLYDNAQLVALVVDGEFTQAAAAVVPECPKLQHVLVVDPDPQVRFDGVTVDDYDATVRAQSTARDFGERSDDDHFIVYTGGTTGMPKGVVWRQEDFYMAALHGGNHYGDPYLDTESLAAAVKANEFPISFLVTAPLMHGAAVYSLFAAFFTGSKQVVMRNYDPVEALQMIDAEKIMCVMVVGDAICRPLADAIEAHGDEYDLSSVVLIGSGGALWSKSVRDKLTELLPNCYMRDGFGSSESGVDGTVDVGADGALRIPGGPNITVVDERLRPLEAGSDTMGYIARRGNVPLGYFNDPVKSAETFPVVDGVRMSVLGDMGKIEADGTIVLLGRGSMCINTGGEKVFPEEVEQALKAHPAVMDALVAGAPDDKFGERVAAVVELRAGFEGTTVDDIVEHCRKEIAGYKIPRSIVVVPTIVRSPSGKADYRWARATVAQPS</sequence>
<protein>
    <submittedName>
        <fullName evidence="3">Acyl-CoA synthetase</fullName>
    </submittedName>
</protein>
<dbReference type="InterPro" id="IPR042099">
    <property type="entry name" value="ANL_N_sf"/>
</dbReference>
<dbReference type="InterPro" id="IPR020845">
    <property type="entry name" value="AMP-binding_CS"/>
</dbReference>
<evidence type="ECO:0000259" key="2">
    <source>
        <dbReference type="Pfam" id="PF13193"/>
    </source>
</evidence>
<dbReference type="PANTHER" id="PTHR43767:SF1">
    <property type="entry name" value="NONRIBOSOMAL PEPTIDE SYNTHASE PES1 (EUROFUNG)-RELATED"/>
    <property type="match status" value="1"/>
</dbReference>